<keyword evidence="4" id="KW-1185">Reference proteome</keyword>
<sequence>MFLCFDVFVILFVKAFLLDFDACLARTFAVRHPGAGIASSLPPDHQQRSSEHLRRYQRRHLPSETAIRFPQQRRIDISQRAASSKCEG</sequence>
<accession>A0A183ISQ9</accession>
<feature type="compositionally biased region" description="Basic and acidic residues" evidence="1">
    <location>
        <begin position="45"/>
        <end position="54"/>
    </location>
</feature>
<feature type="signal peptide" evidence="2">
    <location>
        <begin position="1"/>
        <end position="25"/>
    </location>
</feature>
<feature type="region of interest" description="Disordered" evidence="1">
    <location>
        <begin position="34"/>
        <end position="54"/>
    </location>
</feature>
<evidence type="ECO:0000313" key="5">
    <source>
        <dbReference type="WBParaSite" id="SBAD_0000691601-mRNA-1"/>
    </source>
</evidence>
<gene>
    <name evidence="3" type="ORF">SBAD_LOCUS6656</name>
</gene>
<evidence type="ECO:0000313" key="4">
    <source>
        <dbReference type="Proteomes" id="UP000270296"/>
    </source>
</evidence>
<reference evidence="3 4" key="2">
    <citation type="submission" date="2018-11" db="EMBL/GenBank/DDBJ databases">
        <authorList>
            <consortium name="Pathogen Informatics"/>
        </authorList>
    </citation>
    <scope>NUCLEOTIDE SEQUENCE [LARGE SCALE GENOMIC DNA]</scope>
</reference>
<reference evidence="5" key="1">
    <citation type="submission" date="2016-06" db="UniProtKB">
        <authorList>
            <consortium name="WormBaseParasite"/>
        </authorList>
    </citation>
    <scope>IDENTIFICATION</scope>
</reference>
<dbReference type="Proteomes" id="UP000270296">
    <property type="component" value="Unassembled WGS sequence"/>
</dbReference>
<evidence type="ECO:0000256" key="2">
    <source>
        <dbReference type="SAM" id="SignalP"/>
    </source>
</evidence>
<keyword evidence="2" id="KW-0732">Signal</keyword>
<proteinExistence type="predicted"/>
<evidence type="ECO:0000313" key="3">
    <source>
        <dbReference type="EMBL" id="VDP10509.1"/>
    </source>
</evidence>
<protein>
    <submittedName>
        <fullName evidence="5">Secreted protein</fullName>
    </submittedName>
</protein>
<evidence type="ECO:0000256" key="1">
    <source>
        <dbReference type="SAM" id="MobiDB-lite"/>
    </source>
</evidence>
<feature type="chain" id="PRO_5043140289" evidence="2">
    <location>
        <begin position="26"/>
        <end position="88"/>
    </location>
</feature>
<dbReference type="AlphaFoldDB" id="A0A183ISQ9"/>
<organism evidence="5">
    <name type="scientific">Soboliphyme baturini</name>
    <dbReference type="NCBI Taxonomy" id="241478"/>
    <lineage>
        <taxon>Eukaryota</taxon>
        <taxon>Metazoa</taxon>
        <taxon>Ecdysozoa</taxon>
        <taxon>Nematoda</taxon>
        <taxon>Enoplea</taxon>
        <taxon>Dorylaimia</taxon>
        <taxon>Dioctophymatida</taxon>
        <taxon>Dioctophymatoidea</taxon>
        <taxon>Soboliphymatidae</taxon>
        <taxon>Soboliphyme</taxon>
    </lineage>
</organism>
<dbReference type="WBParaSite" id="SBAD_0000691601-mRNA-1">
    <property type="protein sequence ID" value="SBAD_0000691601-mRNA-1"/>
    <property type="gene ID" value="SBAD_0000691601"/>
</dbReference>
<name>A0A183ISQ9_9BILA</name>
<dbReference type="EMBL" id="UZAM01009930">
    <property type="protein sequence ID" value="VDP10509.1"/>
    <property type="molecule type" value="Genomic_DNA"/>
</dbReference>